<dbReference type="AlphaFoldDB" id="A0A423V961"/>
<feature type="transmembrane region" description="Helical" evidence="6">
    <location>
        <begin position="103"/>
        <end position="121"/>
    </location>
</feature>
<feature type="transmembrane region" description="Helical" evidence="6">
    <location>
        <begin position="480"/>
        <end position="500"/>
    </location>
</feature>
<accession>A0A423V961</accession>
<evidence type="ECO:0000256" key="4">
    <source>
        <dbReference type="ARBA" id="ARBA00023136"/>
    </source>
</evidence>
<dbReference type="Proteomes" id="UP000284375">
    <property type="component" value="Unassembled WGS sequence"/>
</dbReference>
<comment type="caution">
    <text evidence="8">The sequence shown here is derived from an EMBL/GenBank/DDBJ whole genome shotgun (WGS) entry which is preliminary data.</text>
</comment>
<protein>
    <recommendedName>
        <fullName evidence="7">Major facilitator superfamily (MFS) profile domain-containing protein</fullName>
    </recommendedName>
</protein>
<proteinExistence type="predicted"/>
<feature type="transmembrane region" description="Helical" evidence="6">
    <location>
        <begin position="197"/>
        <end position="217"/>
    </location>
</feature>
<feature type="compositionally biased region" description="Acidic residues" evidence="5">
    <location>
        <begin position="45"/>
        <end position="55"/>
    </location>
</feature>
<dbReference type="PROSITE" id="PS50850">
    <property type="entry name" value="MFS"/>
    <property type="match status" value="1"/>
</dbReference>
<feature type="transmembrane region" description="Helical" evidence="6">
    <location>
        <begin position="375"/>
        <end position="396"/>
    </location>
</feature>
<feature type="transmembrane region" description="Helical" evidence="6">
    <location>
        <begin position="338"/>
        <end position="363"/>
    </location>
</feature>
<dbReference type="Gene3D" id="1.20.1250.20">
    <property type="entry name" value="MFS general substrate transporter like domains"/>
    <property type="match status" value="1"/>
</dbReference>
<dbReference type="EMBL" id="LJZO01000085">
    <property type="protein sequence ID" value="ROV87354.1"/>
    <property type="molecule type" value="Genomic_DNA"/>
</dbReference>
<keyword evidence="4 6" id="KW-0472">Membrane</keyword>
<feature type="transmembrane region" description="Helical" evidence="6">
    <location>
        <begin position="408"/>
        <end position="428"/>
    </location>
</feature>
<keyword evidence="2 6" id="KW-0812">Transmembrane</keyword>
<name>A0A423V961_CYTCH</name>
<evidence type="ECO:0000256" key="6">
    <source>
        <dbReference type="SAM" id="Phobius"/>
    </source>
</evidence>
<feature type="region of interest" description="Disordered" evidence="5">
    <location>
        <begin position="1"/>
        <end position="59"/>
    </location>
</feature>
<keyword evidence="3 6" id="KW-1133">Transmembrane helix</keyword>
<dbReference type="InterPro" id="IPR036259">
    <property type="entry name" value="MFS_trans_sf"/>
</dbReference>
<dbReference type="GO" id="GO:0022857">
    <property type="term" value="F:transmembrane transporter activity"/>
    <property type="evidence" value="ECO:0007669"/>
    <property type="project" value="InterPro"/>
</dbReference>
<dbReference type="OrthoDB" id="5215911at2759"/>
<feature type="transmembrane region" description="Helical" evidence="6">
    <location>
        <begin position="133"/>
        <end position="158"/>
    </location>
</feature>
<dbReference type="Pfam" id="PF07690">
    <property type="entry name" value="MFS_1"/>
    <property type="match status" value="1"/>
</dbReference>
<gene>
    <name evidence="8" type="ORF">VSDG_09861</name>
</gene>
<dbReference type="PANTHER" id="PTHR23501:SF198">
    <property type="entry name" value="AZOLE RESISTANCE PROTEIN 1-RELATED"/>
    <property type="match status" value="1"/>
</dbReference>
<feature type="domain" description="Major facilitator superfamily (MFS) profile" evidence="7">
    <location>
        <begin position="68"/>
        <end position="540"/>
    </location>
</feature>
<evidence type="ECO:0000256" key="3">
    <source>
        <dbReference type="ARBA" id="ARBA00022989"/>
    </source>
</evidence>
<evidence type="ECO:0000313" key="9">
    <source>
        <dbReference type="Proteomes" id="UP000284375"/>
    </source>
</evidence>
<dbReference type="InterPro" id="IPR011701">
    <property type="entry name" value="MFS"/>
</dbReference>
<dbReference type="SUPFAM" id="SSF103473">
    <property type="entry name" value="MFS general substrate transporter"/>
    <property type="match status" value="1"/>
</dbReference>
<reference evidence="8 9" key="1">
    <citation type="submission" date="2015-09" db="EMBL/GenBank/DDBJ databases">
        <title>Host preference determinants of Valsa canker pathogens revealed by comparative genomics.</title>
        <authorList>
            <person name="Yin Z."/>
            <person name="Huang L."/>
        </authorList>
    </citation>
    <scope>NUCLEOTIDE SEQUENCE [LARGE SCALE GENOMIC DNA]</scope>
    <source>
        <strain evidence="8 9">YSFL</strain>
    </source>
</reference>
<feature type="transmembrane region" description="Helical" evidence="6">
    <location>
        <begin position="164"/>
        <end position="185"/>
    </location>
</feature>
<dbReference type="GO" id="GO:0005886">
    <property type="term" value="C:plasma membrane"/>
    <property type="evidence" value="ECO:0007669"/>
    <property type="project" value="TreeGrafter"/>
</dbReference>
<keyword evidence="9" id="KW-1185">Reference proteome</keyword>
<evidence type="ECO:0000313" key="8">
    <source>
        <dbReference type="EMBL" id="ROV87354.1"/>
    </source>
</evidence>
<feature type="transmembrane region" description="Helical" evidence="6">
    <location>
        <begin position="555"/>
        <end position="574"/>
    </location>
</feature>
<dbReference type="PANTHER" id="PTHR23501">
    <property type="entry name" value="MAJOR FACILITATOR SUPERFAMILY"/>
    <property type="match status" value="1"/>
</dbReference>
<feature type="transmembrane region" description="Helical" evidence="6">
    <location>
        <begin position="223"/>
        <end position="241"/>
    </location>
</feature>
<dbReference type="InterPro" id="IPR020846">
    <property type="entry name" value="MFS_dom"/>
</dbReference>
<evidence type="ECO:0000256" key="2">
    <source>
        <dbReference type="ARBA" id="ARBA00022692"/>
    </source>
</evidence>
<organism evidence="8 9">
    <name type="scientific">Cytospora chrysosperma</name>
    <name type="common">Cytospora canker fungus</name>
    <name type="synonym">Sphaeria chrysosperma</name>
    <dbReference type="NCBI Taxonomy" id="252740"/>
    <lineage>
        <taxon>Eukaryota</taxon>
        <taxon>Fungi</taxon>
        <taxon>Dikarya</taxon>
        <taxon>Ascomycota</taxon>
        <taxon>Pezizomycotina</taxon>
        <taxon>Sordariomycetes</taxon>
        <taxon>Sordariomycetidae</taxon>
        <taxon>Diaporthales</taxon>
        <taxon>Cytosporaceae</taxon>
        <taxon>Cytospora</taxon>
    </lineage>
</organism>
<evidence type="ECO:0000259" key="7">
    <source>
        <dbReference type="PROSITE" id="PS50850"/>
    </source>
</evidence>
<sequence length="607" mass="62998">MSGTTAPAMGQQGGRMTALTTTTETTPLLQPGNNATAEPTWRRDEDEDGDDDETENPDRPRGFKFAVAYSCILLGDFFVGYDTSCVTTLTPVISDEFHAIGDVGWYGIAYILALASTVLAFGQLYTLLPVKPVFLLSFVVFTAGSVTCAIAPSSLIFIAGRAVAGLGGAGIFSGASIVIANVLPLHNRHIYQGISGGVECVSLAFGPAISGAVAHYYSWRMAFLIIAPAALVNILAVWALVPSLPRPAPAGVPTTPTKAAAAPSWGQLDILGMVFFVPAAISLVLALQWGGITHAWDDRPVRALLATAGACLVAFAASQALKGDRAMLPPGLLRRRCVLLGAAASFFTSASLYVFGFYLPVYFQAVRGADTLASGVMYLPSAASLAVAVTAAGRLASGRPARGCCGCCYMPAMVLLGTVLMSAGAALMTGLGGDTPPLEWAAYQVVFGLGAGVAFQQPYTAVQAALGGDDDDGGGGRVPAAMVVLGFVQEVGGVAALAVAQNVFVGRLVMRLEGLGAGLDAGSVLAQGTLGLIGSVPEHLRGAVYVAYVRTVREVFWIGLVCACLTICALGIEWRSVRREKRREAGGVHRSSVRDIEEQETARGVAE</sequence>
<evidence type="ECO:0000256" key="1">
    <source>
        <dbReference type="ARBA" id="ARBA00004141"/>
    </source>
</evidence>
<feature type="compositionally biased region" description="Low complexity" evidence="5">
    <location>
        <begin position="17"/>
        <end position="29"/>
    </location>
</feature>
<evidence type="ECO:0000256" key="5">
    <source>
        <dbReference type="SAM" id="MobiDB-lite"/>
    </source>
</evidence>
<feature type="transmembrane region" description="Helical" evidence="6">
    <location>
        <begin position="268"/>
        <end position="289"/>
    </location>
</feature>
<comment type="subcellular location">
    <subcellularLocation>
        <location evidence="1">Membrane</location>
        <topology evidence="1">Multi-pass membrane protein</topology>
    </subcellularLocation>
</comment>